<dbReference type="InterPro" id="IPR035908">
    <property type="entry name" value="F0_ATP_A_sf"/>
</dbReference>
<comment type="caution">
    <text evidence="13">The sequence shown here is derived from an EMBL/GenBank/DDBJ whole genome shotgun (WGS) entry which is preliminary data.</text>
</comment>
<keyword evidence="11" id="KW-1003">Cell membrane</keyword>
<keyword evidence="10 11" id="KW-0066">ATP synthesis</keyword>
<evidence type="ECO:0000256" key="10">
    <source>
        <dbReference type="ARBA" id="ARBA00023310"/>
    </source>
</evidence>
<name>A0ABV3X3D3_9FIRM</name>
<proteinExistence type="inferred from homology"/>
<evidence type="ECO:0000256" key="8">
    <source>
        <dbReference type="ARBA" id="ARBA00023065"/>
    </source>
</evidence>
<dbReference type="CDD" id="cd00310">
    <property type="entry name" value="ATP-synt_Fo_a_6"/>
    <property type="match status" value="1"/>
</dbReference>
<keyword evidence="5 11" id="KW-0812">Transmembrane</keyword>
<evidence type="ECO:0000256" key="7">
    <source>
        <dbReference type="ARBA" id="ARBA00022989"/>
    </source>
</evidence>
<dbReference type="RefSeq" id="WP_368846435.1">
    <property type="nucleotide sequence ID" value="NZ_CP194411.1"/>
</dbReference>
<keyword evidence="6 11" id="KW-0375">Hydrogen ion transport</keyword>
<keyword evidence="3 11" id="KW-0813">Transport</keyword>
<dbReference type="HAMAP" id="MF_01393">
    <property type="entry name" value="ATP_synth_a_bact"/>
    <property type="match status" value="1"/>
</dbReference>
<sequence>MHEIGVREVIQFAGMTFNEETLIMTWITMAIVLLIAILATRNLKLIPSGWQNVLEMVVVWLHEQMDATLGPKGRWLAPMIITLFLFLLVSNWIGLVPKMASPTNDLNTTLGLALFVVVLVHGLGLCMGGMKYIKHFFQPTPVFVILNIIEELAKPITLAFRLFGNILAGEILIIILLKLLPIWMPVPSVLWLAFSIFIGMVQAVIFTMLSIAYLSNSFHASEGEDHGHDANAMSEGGSLLDAAEVLRAGGEH</sequence>
<dbReference type="NCBIfam" id="TIGR01131">
    <property type="entry name" value="ATP_synt_6_or_A"/>
    <property type="match status" value="1"/>
</dbReference>
<dbReference type="Proteomes" id="UP001559623">
    <property type="component" value="Unassembled WGS sequence"/>
</dbReference>
<keyword evidence="14" id="KW-1185">Reference proteome</keyword>
<dbReference type="EMBL" id="JARVLH010000002">
    <property type="protein sequence ID" value="MEX5284706.1"/>
    <property type="molecule type" value="Genomic_DNA"/>
</dbReference>
<evidence type="ECO:0000256" key="4">
    <source>
        <dbReference type="ARBA" id="ARBA00022547"/>
    </source>
</evidence>
<feature type="transmembrane region" description="Helical" evidence="11">
    <location>
        <begin position="106"/>
        <end position="126"/>
    </location>
</feature>
<dbReference type="InterPro" id="IPR045082">
    <property type="entry name" value="ATP_syn_F0_a_bact/chloroplast"/>
</dbReference>
<keyword evidence="8 11" id="KW-0406">Ion transport</keyword>
<evidence type="ECO:0000256" key="2">
    <source>
        <dbReference type="ARBA" id="ARBA00006810"/>
    </source>
</evidence>
<gene>
    <name evidence="11 13" type="primary">atpB</name>
    <name evidence="13" type="ORF">QCO44_03490</name>
</gene>
<evidence type="ECO:0000256" key="6">
    <source>
        <dbReference type="ARBA" id="ARBA00022781"/>
    </source>
</evidence>
<dbReference type="SUPFAM" id="SSF81336">
    <property type="entry name" value="F1F0 ATP synthase subunit A"/>
    <property type="match status" value="1"/>
</dbReference>
<dbReference type="Pfam" id="PF00119">
    <property type="entry name" value="ATP-synt_A"/>
    <property type="match status" value="1"/>
</dbReference>
<comment type="function">
    <text evidence="11 12">Key component of the proton channel; it plays a direct role in the translocation of protons across the membrane.</text>
</comment>
<dbReference type="InterPro" id="IPR023011">
    <property type="entry name" value="ATP_synth_F0_asu_AS"/>
</dbReference>
<dbReference type="PRINTS" id="PR00123">
    <property type="entry name" value="ATPASEA"/>
</dbReference>
<evidence type="ECO:0000256" key="1">
    <source>
        <dbReference type="ARBA" id="ARBA00004141"/>
    </source>
</evidence>
<dbReference type="PANTHER" id="PTHR42823:SF3">
    <property type="entry name" value="ATP SYNTHASE SUBUNIT A, CHLOROPLASTIC"/>
    <property type="match status" value="1"/>
</dbReference>
<feature type="transmembrane region" description="Helical" evidence="11">
    <location>
        <begin position="75"/>
        <end position="94"/>
    </location>
</feature>
<comment type="similarity">
    <text evidence="2 11 12">Belongs to the ATPase A chain family.</text>
</comment>
<dbReference type="PANTHER" id="PTHR42823">
    <property type="entry name" value="ATP SYNTHASE SUBUNIT A, CHLOROPLASTIC"/>
    <property type="match status" value="1"/>
</dbReference>
<evidence type="ECO:0000256" key="5">
    <source>
        <dbReference type="ARBA" id="ARBA00022692"/>
    </source>
</evidence>
<keyword evidence="9 11" id="KW-0472">Membrane</keyword>
<dbReference type="PROSITE" id="PS00449">
    <property type="entry name" value="ATPASE_A"/>
    <property type="match status" value="1"/>
</dbReference>
<feature type="transmembrane region" description="Helical" evidence="11">
    <location>
        <begin position="189"/>
        <end position="214"/>
    </location>
</feature>
<reference evidence="13 14" key="1">
    <citation type="submission" date="2023-04" db="EMBL/GenBank/DDBJ databases">
        <title>Genome Sequence of Selenomonas sputigena ATCC 33150.</title>
        <authorList>
            <person name="Miller D.P."/>
            <person name="Anvari S."/>
            <person name="Polson S.W."/>
            <person name="Macdonald M."/>
            <person name="Mcdowell J.V."/>
        </authorList>
    </citation>
    <scope>NUCLEOTIDE SEQUENCE [LARGE SCALE GENOMIC DNA]</scope>
    <source>
        <strain evidence="13 14">ATCC 33150</strain>
    </source>
</reference>
<evidence type="ECO:0000256" key="3">
    <source>
        <dbReference type="ARBA" id="ARBA00022448"/>
    </source>
</evidence>
<evidence type="ECO:0000256" key="9">
    <source>
        <dbReference type="ARBA" id="ARBA00023136"/>
    </source>
</evidence>
<keyword evidence="4 11" id="KW-0138">CF(0)</keyword>
<organism evidence="13 14">
    <name type="scientific">Selenomonas sputigena</name>
    <dbReference type="NCBI Taxonomy" id="69823"/>
    <lineage>
        <taxon>Bacteria</taxon>
        <taxon>Bacillati</taxon>
        <taxon>Bacillota</taxon>
        <taxon>Negativicutes</taxon>
        <taxon>Selenomonadales</taxon>
        <taxon>Selenomonadaceae</taxon>
        <taxon>Selenomonas</taxon>
    </lineage>
</organism>
<dbReference type="Gene3D" id="1.20.120.220">
    <property type="entry name" value="ATP synthase, F0 complex, subunit A"/>
    <property type="match status" value="1"/>
</dbReference>
<feature type="transmembrane region" description="Helical" evidence="11">
    <location>
        <begin position="162"/>
        <end position="183"/>
    </location>
</feature>
<protein>
    <recommendedName>
        <fullName evidence="11 12">ATP synthase subunit a</fullName>
    </recommendedName>
    <alternativeName>
        <fullName evidence="11">ATP synthase F0 sector subunit a</fullName>
    </alternativeName>
    <alternativeName>
        <fullName evidence="11">F-ATPase subunit 6</fullName>
    </alternativeName>
</protein>
<accession>A0ABV3X3D3</accession>
<comment type="subcellular location">
    <subcellularLocation>
        <location evidence="11 12">Cell membrane</location>
        <topology evidence="11 12">Multi-pass membrane protein</topology>
    </subcellularLocation>
    <subcellularLocation>
        <location evidence="1">Membrane</location>
        <topology evidence="1">Multi-pass membrane protein</topology>
    </subcellularLocation>
</comment>
<evidence type="ECO:0000313" key="13">
    <source>
        <dbReference type="EMBL" id="MEX5284706.1"/>
    </source>
</evidence>
<evidence type="ECO:0000256" key="12">
    <source>
        <dbReference type="RuleBase" id="RU000483"/>
    </source>
</evidence>
<evidence type="ECO:0000256" key="11">
    <source>
        <dbReference type="HAMAP-Rule" id="MF_01393"/>
    </source>
</evidence>
<feature type="transmembrane region" description="Helical" evidence="11">
    <location>
        <begin position="22"/>
        <end position="40"/>
    </location>
</feature>
<keyword evidence="7 11" id="KW-1133">Transmembrane helix</keyword>
<dbReference type="InterPro" id="IPR000568">
    <property type="entry name" value="ATP_synth_F0_asu"/>
</dbReference>
<evidence type="ECO:0000313" key="14">
    <source>
        <dbReference type="Proteomes" id="UP001559623"/>
    </source>
</evidence>